<name>A0A1C2HUJ2_ACITH</name>
<protein>
    <submittedName>
        <fullName evidence="1">Uncharacterized protein</fullName>
    </submittedName>
</protein>
<gene>
    <name evidence="1" type="ORF">A6M23_20890</name>
    <name evidence="2" type="ORF">A6P07_07545</name>
</gene>
<keyword evidence="4" id="KW-1185">Reference proteome</keyword>
<accession>A0A1C2HUJ2</accession>
<evidence type="ECO:0000313" key="4">
    <source>
        <dbReference type="Proteomes" id="UP000095008"/>
    </source>
</evidence>
<sequence length="241" mass="26080">MALILDISAAQKRFEQYTQPVLAAFASSGIATGEQITPPMIVDALKQLFTVLSNDVSGWDPSLPEDEPERIADLSIGLLMDLSTWADRLGEKQAKIALEMITVSIAAWICAQHGAIHTLEPVVNGLAVLANSHNETEELKTLAQLMGEVVTAASADYAADLDSADPQRPWRILLLNWGITATRAQDTAEMRKAFAALIHHLPADANTFFQEGLQQVTRGDYPEAVKTVMAEAAQNAGHSLH</sequence>
<dbReference type="RefSeq" id="WP_024893912.1">
    <property type="nucleotide sequence ID" value="NZ_DAIAWO010000062.1"/>
</dbReference>
<dbReference type="Proteomes" id="UP000095008">
    <property type="component" value="Unassembled WGS sequence"/>
</dbReference>
<evidence type="ECO:0000313" key="1">
    <source>
        <dbReference type="EMBL" id="OCX67423.1"/>
    </source>
</evidence>
<dbReference type="AlphaFoldDB" id="A0A1C2HUJ2"/>
<dbReference type="STRING" id="930.GCA_002079865_03101"/>
<dbReference type="EMBL" id="LWRY01000318">
    <property type="protein sequence ID" value="OCX67423.1"/>
    <property type="molecule type" value="Genomic_DNA"/>
</dbReference>
<dbReference type="Proteomes" id="UP000094893">
    <property type="component" value="Unassembled WGS sequence"/>
</dbReference>
<dbReference type="OrthoDB" id="5760904at2"/>
<evidence type="ECO:0000313" key="2">
    <source>
        <dbReference type="EMBL" id="OCX73754.1"/>
    </source>
</evidence>
<dbReference type="eggNOG" id="ENOG502Z9EG">
    <property type="taxonomic scope" value="Bacteria"/>
</dbReference>
<evidence type="ECO:0000313" key="3">
    <source>
        <dbReference type="Proteomes" id="UP000094893"/>
    </source>
</evidence>
<organism evidence="1 4">
    <name type="scientific">Acidithiobacillus thiooxidans</name>
    <name type="common">Thiobacillus thiooxidans</name>
    <dbReference type="NCBI Taxonomy" id="930"/>
    <lineage>
        <taxon>Bacteria</taxon>
        <taxon>Pseudomonadati</taxon>
        <taxon>Pseudomonadota</taxon>
        <taxon>Acidithiobacillia</taxon>
        <taxon>Acidithiobacillales</taxon>
        <taxon>Acidithiobacillaceae</taxon>
        <taxon>Acidithiobacillus</taxon>
    </lineage>
</organism>
<proteinExistence type="predicted"/>
<comment type="caution">
    <text evidence="1">The sequence shown here is derived from an EMBL/GenBank/DDBJ whole genome shotgun (WGS) entry which is preliminary data.</text>
</comment>
<dbReference type="EMBL" id="LWSA01000095">
    <property type="protein sequence ID" value="OCX73754.1"/>
    <property type="molecule type" value="Genomic_DNA"/>
</dbReference>
<reference evidence="1 3" key="1">
    <citation type="journal article" date="2016" name="Int. J. Mol. Sci.">
        <title>Comparative genomics of the extreme acidophile Acidithiobacillus thiooxidans reveals intraspecific divergence and niche adaptation.</title>
        <authorList>
            <person name="Zhang X."/>
            <person name="Feng X."/>
            <person name="Tao J."/>
            <person name="Ma L."/>
            <person name="Xiao Y."/>
            <person name="Liang Y."/>
            <person name="Liu X."/>
            <person name="Yin H."/>
        </authorList>
    </citation>
    <scope>NUCLEOTIDE SEQUENCE [LARGE SCALE GENOMIC DNA]</scope>
    <source>
        <strain evidence="2 3">A02</strain>
        <strain evidence="1">DXS-W</strain>
    </source>
</reference>
<dbReference type="GeneID" id="60695412"/>